<dbReference type="RefSeq" id="WP_308711162.1">
    <property type="nucleotide sequence ID" value="NZ_JAVHUY010000004.1"/>
</dbReference>
<dbReference type="PROSITE" id="PS51819">
    <property type="entry name" value="VOC"/>
    <property type="match status" value="1"/>
</dbReference>
<name>A0ABU0ZA26_9ACTN</name>
<organism evidence="3 4">
    <name type="scientific">Phytohabitans maris</name>
    <dbReference type="NCBI Taxonomy" id="3071409"/>
    <lineage>
        <taxon>Bacteria</taxon>
        <taxon>Bacillati</taxon>
        <taxon>Actinomycetota</taxon>
        <taxon>Actinomycetes</taxon>
        <taxon>Micromonosporales</taxon>
        <taxon>Micromonosporaceae</taxon>
    </lineage>
</organism>
<protein>
    <submittedName>
        <fullName evidence="3">VOC family protein</fullName>
    </submittedName>
</protein>
<evidence type="ECO:0000313" key="4">
    <source>
        <dbReference type="Proteomes" id="UP001230908"/>
    </source>
</evidence>
<comment type="caution">
    <text evidence="3">The sequence shown here is derived from an EMBL/GenBank/DDBJ whole genome shotgun (WGS) entry which is preliminary data.</text>
</comment>
<dbReference type="SUPFAM" id="SSF54593">
    <property type="entry name" value="Glyoxalase/Bleomycin resistance protein/Dihydroxybiphenyl dioxygenase"/>
    <property type="match status" value="1"/>
</dbReference>
<dbReference type="InterPro" id="IPR051785">
    <property type="entry name" value="MMCE/EMCE_epimerase"/>
</dbReference>
<dbReference type="InterPro" id="IPR029068">
    <property type="entry name" value="Glyas_Bleomycin-R_OHBP_Dase"/>
</dbReference>
<gene>
    <name evidence="3" type="ORF">RB614_05035</name>
</gene>
<dbReference type="Gene3D" id="3.10.180.10">
    <property type="entry name" value="2,3-Dihydroxybiphenyl 1,2-Dioxygenase, domain 1"/>
    <property type="match status" value="1"/>
</dbReference>
<dbReference type="PANTHER" id="PTHR43048:SF3">
    <property type="entry name" value="METHYLMALONYL-COA EPIMERASE, MITOCHONDRIAL"/>
    <property type="match status" value="1"/>
</dbReference>
<keyword evidence="1" id="KW-0479">Metal-binding</keyword>
<feature type="domain" description="VOC" evidence="2">
    <location>
        <begin position="3"/>
        <end position="153"/>
    </location>
</feature>
<dbReference type="Pfam" id="PF00903">
    <property type="entry name" value="Glyoxalase"/>
    <property type="match status" value="1"/>
</dbReference>
<accession>A0ABU0ZA26</accession>
<dbReference type="InterPro" id="IPR018146">
    <property type="entry name" value="Glyoxalase_1_CS"/>
</dbReference>
<dbReference type="PROSITE" id="PS00934">
    <property type="entry name" value="GLYOXALASE_I_1"/>
    <property type="match status" value="1"/>
</dbReference>
<dbReference type="EMBL" id="JAVHUY010000004">
    <property type="protein sequence ID" value="MDQ7903884.1"/>
    <property type="molecule type" value="Genomic_DNA"/>
</dbReference>
<proteinExistence type="predicted"/>
<sequence length="155" mass="16944">MRAASHIAIGVTDLERSLVFYRDLLGLTVIRDAVNEPPSDTGLYHPVPPTTRRREVFLRFGDPGDVESVFIALSQPDAPDDSRPIGLGQVGIHHVGFWADDVAARAERLRAAGVEVVSVTDTTGVGYGEDARTRMRAMFVKDPDGTILQFDERLG</sequence>
<dbReference type="CDD" id="cd06587">
    <property type="entry name" value="VOC"/>
    <property type="match status" value="1"/>
</dbReference>
<keyword evidence="4" id="KW-1185">Reference proteome</keyword>
<dbReference type="PANTHER" id="PTHR43048">
    <property type="entry name" value="METHYLMALONYL-COA EPIMERASE"/>
    <property type="match status" value="1"/>
</dbReference>
<evidence type="ECO:0000259" key="2">
    <source>
        <dbReference type="PROSITE" id="PS51819"/>
    </source>
</evidence>
<dbReference type="Proteomes" id="UP001230908">
    <property type="component" value="Unassembled WGS sequence"/>
</dbReference>
<evidence type="ECO:0000256" key="1">
    <source>
        <dbReference type="ARBA" id="ARBA00022723"/>
    </source>
</evidence>
<dbReference type="InterPro" id="IPR004360">
    <property type="entry name" value="Glyas_Fos-R_dOase_dom"/>
</dbReference>
<evidence type="ECO:0000313" key="3">
    <source>
        <dbReference type="EMBL" id="MDQ7903884.1"/>
    </source>
</evidence>
<dbReference type="InterPro" id="IPR037523">
    <property type="entry name" value="VOC_core"/>
</dbReference>
<reference evidence="3 4" key="1">
    <citation type="submission" date="2023-08" db="EMBL/GenBank/DDBJ databases">
        <title>Phytohabitans sansha sp. nov., isolated from marine sediment.</title>
        <authorList>
            <person name="Zhao Y."/>
            <person name="Yi K."/>
        </authorList>
    </citation>
    <scope>NUCLEOTIDE SEQUENCE [LARGE SCALE GENOMIC DNA]</scope>
    <source>
        <strain evidence="3 4">ZYX-F-186</strain>
    </source>
</reference>